<sequence length="59" mass="6788">MSEREVNRFEVIAQIARGELTNLSVGNLLDLSARQISRLVKRYKQEGASGLRHRMQMDD</sequence>
<organism evidence="2 3">
    <name type="scientific">Pseudovibrio japonicus</name>
    <dbReference type="NCBI Taxonomy" id="366534"/>
    <lineage>
        <taxon>Bacteria</taxon>
        <taxon>Pseudomonadati</taxon>
        <taxon>Pseudomonadota</taxon>
        <taxon>Alphaproteobacteria</taxon>
        <taxon>Hyphomicrobiales</taxon>
        <taxon>Stappiaceae</taxon>
        <taxon>Pseudovibrio</taxon>
    </lineage>
</organism>
<dbReference type="InterPro" id="IPR055247">
    <property type="entry name" value="InsJ-like_HTH"/>
</dbReference>
<evidence type="ECO:0000259" key="1">
    <source>
        <dbReference type="Pfam" id="PF13518"/>
    </source>
</evidence>
<dbReference type="Proteomes" id="UP000637980">
    <property type="component" value="Unassembled WGS sequence"/>
</dbReference>
<accession>A0ABQ3EU36</accession>
<evidence type="ECO:0000313" key="3">
    <source>
        <dbReference type="Proteomes" id="UP000637980"/>
    </source>
</evidence>
<dbReference type="EMBL" id="BMXE01000013">
    <property type="protein sequence ID" value="GHB50245.1"/>
    <property type="molecule type" value="Genomic_DNA"/>
</dbReference>
<protein>
    <recommendedName>
        <fullName evidence="1">Insertion element IS150 protein InsJ-like helix-turn-helix domain-containing protein</fullName>
    </recommendedName>
</protein>
<feature type="domain" description="Insertion element IS150 protein InsJ-like helix-turn-helix" evidence="1">
    <location>
        <begin position="10"/>
        <end position="54"/>
    </location>
</feature>
<reference evidence="3" key="1">
    <citation type="journal article" date="2019" name="Int. J. Syst. Evol. Microbiol.">
        <title>The Global Catalogue of Microorganisms (GCM) 10K type strain sequencing project: providing services to taxonomists for standard genome sequencing and annotation.</title>
        <authorList>
            <consortium name="The Broad Institute Genomics Platform"/>
            <consortium name="The Broad Institute Genome Sequencing Center for Infectious Disease"/>
            <person name="Wu L."/>
            <person name="Ma J."/>
        </authorList>
    </citation>
    <scope>NUCLEOTIDE SEQUENCE [LARGE SCALE GENOMIC DNA]</scope>
    <source>
        <strain evidence="3">KCTC 12861</strain>
    </source>
</reference>
<comment type="caution">
    <text evidence="2">The sequence shown here is derived from an EMBL/GenBank/DDBJ whole genome shotgun (WGS) entry which is preliminary data.</text>
</comment>
<name>A0ABQ3EU36_9HYPH</name>
<gene>
    <name evidence="2" type="ORF">GCM10007094_44400</name>
</gene>
<dbReference type="Pfam" id="PF13518">
    <property type="entry name" value="HTH_28"/>
    <property type="match status" value="1"/>
</dbReference>
<evidence type="ECO:0000313" key="2">
    <source>
        <dbReference type="EMBL" id="GHB50245.1"/>
    </source>
</evidence>
<keyword evidence="3" id="KW-1185">Reference proteome</keyword>
<proteinExistence type="predicted"/>